<dbReference type="AlphaFoldDB" id="A0A9D2AGL3"/>
<accession>A0A9D2AGL3</accession>
<protein>
    <submittedName>
        <fullName evidence="2">Uncharacterized protein</fullName>
    </submittedName>
</protein>
<evidence type="ECO:0000313" key="3">
    <source>
        <dbReference type="Proteomes" id="UP000823964"/>
    </source>
</evidence>
<evidence type="ECO:0000256" key="1">
    <source>
        <dbReference type="SAM" id="MobiDB-lite"/>
    </source>
</evidence>
<evidence type="ECO:0000313" key="2">
    <source>
        <dbReference type="EMBL" id="HIX19192.1"/>
    </source>
</evidence>
<feature type="compositionally biased region" description="Low complexity" evidence="1">
    <location>
        <begin position="211"/>
        <end position="231"/>
    </location>
</feature>
<proteinExistence type="predicted"/>
<gene>
    <name evidence="2" type="ORF">H9862_01150</name>
</gene>
<name>A0A9D2AGL3_9BACT</name>
<sequence>MNENFNRLNADERAFARALQAAVRPATPPDARRLDGLFDRLTQSMRREEERMWLSDSLRALRRCAAAVIILVVSLAFGFRSTNSLVAELTQESAPEQVDRLAHLTATAQPAIHAAPAALLCDADTDAGMQQGQMIQPFAASHSAAPQALAMQAEVTDGVSPFSRAARSAAPQAPAMQAEVTDVVSTFSRAALPAAPQAPAMQAEVTDVVSPSPRAARSAAPQALAMQAEPADSASPSPRTALPAAPRTMTMRARTGAAPQPKLHLDILPL</sequence>
<reference evidence="2" key="2">
    <citation type="submission" date="2021-04" db="EMBL/GenBank/DDBJ databases">
        <authorList>
            <person name="Gilroy R."/>
        </authorList>
    </citation>
    <scope>NUCLEOTIDE SEQUENCE</scope>
    <source>
        <strain evidence="2">14975</strain>
    </source>
</reference>
<reference evidence="2" key="1">
    <citation type="journal article" date="2021" name="PeerJ">
        <title>Extensive microbial diversity within the chicken gut microbiome revealed by metagenomics and culture.</title>
        <authorList>
            <person name="Gilroy R."/>
            <person name="Ravi A."/>
            <person name="Getino M."/>
            <person name="Pursley I."/>
            <person name="Horton D.L."/>
            <person name="Alikhan N.F."/>
            <person name="Baker D."/>
            <person name="Gharbi K."/>
            <person name="Hall N."/>
            <person name="Watson M."/>
            <person name="Adriaenssens E.M."/>
            <person name="Foster-Nyarko E."/>
            <person name="Jarju S."/>
            <person name="Secka A."/>
            <person name="Antonio M."/>
            <person name="Oren A."/>
            <person name="Chaudhuri R.R."/>
            <person name="La Ragione R."/>
            <person name="Hildebrand F."/>
            <person name="Pallen M.J."/>
        </authorList>
    </citation>
    <scope>NUCLEOTIDE SEQUENCE</scope>
    <source>
        <strain evidence="2">14975</strain>
    </source>
</reference>
<organism evidence="2 3">
    <name type="scientific">Candidatus Akkermansia intestinigallinarum</name>
    <dbReference type="NCBI Taxonomy" id="2838431"/>
    <lineage>
        <taxon>Bacteria</taxon>
        <taxon>Pseudomonadati</taxon>
        <taxon>Verrucomicrobiota</taxon>
        <taxon>Verrucomicrobiia</taxon>
        <taxon>Verrucomicrobiales</taxon>
        <taxon>Akkermansiaceae</taxon>
        <taxon>Akkermansia</taxon>
    </lineage>
</organism>
<dbReference type="Proteomes" id="UP000823964">
    <property type="component" value="Unassembled WGS sequence"/>
</dbReference>
<comment type="caution">
    <text evidence="2">The sequence shown here is derived from an EMBL/GenBank/DDBJ whole genome shotgun (WGS) entry which is preliminary data.</text>
</comment>
<dbReference type="EMBL" id="DXFQ01000014">
    <property type="protein sequence ID" value="HIX19192.1"/>
    <property type="molecule type" value="Genomic_DNA"/>
</dbReference>
<feature type="region of interest" description="Disordered" evidence="1">
    <location>
        <begin position="206"/>
        <end position="270"/>
    </location>
</feature>